<sequence>MRFSEVFAVSLVVPLVAAHGNHIPGAPKIFGLNPIGKLKSRNVFNGHVARSALPQQAPGLKARQGGVGGRCGAAAGGASCDSGYCCSSAGWCGIGADYCQAPDCQINFGPGCDANKTPGGSNTSSVARTKLGSVVYGGAGIYACTVPGTVAITYDDGPYTYTDGVLDQFKAYNARATFFITGININKGAIDNAATPWPAVIRRMIADGHQVASHTWSHQDLSAITTAQRHDQMIKNEMAIRNIIGKFPTYMRPPYSSCTPQSGCQDDLNALGYHISYFDLDTDDYNNVTPDKIQNAKNNFNAKIGPSNPATKDWLAIAHDIHQQTAQNLTGYMLATLTAKGYRAVTMGECLGDPEANWYRDSAGSVFTSSAISSTPTASATATSSKAIVSPTAVSRNGSCGGVTGFTCVGFADGQCCSQYGWCGATPDHCNVGCQSAFGNCAGDGSSSIITAASSSVPATSTFSSIPSSTPTGRTSPDGTCGGTSGYHCIGFSLGSCCSQYGWCGASSGHCGSGCNPKFGTCGTSLKQRGFVQRW</sequence>
<reference evidence="1" key="1">
    <citation type="journal article" date="2020" name="Stud. Mycol.">
        <title>101 Dothideomycetes genomes: a test case for predicting lifestyles and emergence of pathogens.</title>
        <authorList>
            <person name="Haridas S."/>
            <person name="Albert R."/>
            <person name="Binder M."/>
            <person name="Bloem J."/>
            <person name="Labutti K."/>
            <person name="Salamov A."/>
            <person name="Andreopoulos B."/>
            <person name="Baker S."/>
            <person name="Barry K."/>
            <person name="Bills G."/>
            <person name="Bluhm B."/>
            <person name="Cannon C."/>
            <person name="Castanera R."/>
            <person name="Culley D."/>
            <person name="Daum C."/>
            <person name="Ezra D."/>
            <person name="Gonzalez J."/>
            <person name="Henrissat B."/>
            <person name="Kuo A."/>
            <person name="Liang C."/>
            <person name="Lipzen A."/>
            <person name="Lutzoni F."/>
            <person name="Magnuson J."/>
            <person name="Mondo S."/>
            <person name="Nolan M."/>
            <person name="Ohm R."/>
            <person name="Pangilinan J."/>
            <person name="Park H.-J."/>
            <person name="Ramirez L."/>
            <person name="Alfaro M."/>
            <person name="Sun H."/>
            <person name="Tritt A."/>
            <person name="Yoshinaga Y."/>
            <person name="Zwiers L.-H."/>
            <person name="Turgeon B."/>
            <person name="Goodwin S."/>
            <person name="Spatafora J."/>
            <person name="Crous P."/>
            <person name="Grigoriev I."/>
        </authorList>
    </citation>
    <scope>NUCLEOTIDE SEQUENCE</scope>
    <source>
        <strain evidence="1">ATCC 200398</strain>
    </source>
</reference>
<dbReference type="EMBL" id="MU003503">
    <property type="protein sequence ID" value="KAF2471961.1"/>
    <property type="molecule type" value="Genomic_DNA"/>
</dbReference>
<protein>
    <submittedName>
        <fullName evidence="1">Glycoside hydrolase/deacetylase</fullName>
    </submittedName>
</protein>
<name>A0ACB6QYG5_9PLEO</name>
<keyword evidence="1" id="KW-0378">Hydrolase</keyword>
<keyword evidence="2" id="KW-1185">Reference proteome</keyword>
<accession>A0ACB6QYG5</accession>
<organism evidence="1 2">
    <name type="scientific">Lindgomyces ingoldianus</name>
    <dbReference type="NCBI Taxonomy" id="673940"/>
    <lineage>
        <taxon>Eukaryota</taxon>
        <taxon>Fungi</taxon>
        <taxon>Dikarya</taxon>
        <taxon>Ascomycota</taxon>
        <taxon>Pezizomycotina</taxon>
        <taxon>Dothideomycetes</taxon>
        <taxon>Pleosporomycetidae</taxon>
        <taxon>Pleosporales</taxon>
        <taxon>Lindgomycetaceae</taxon>
        <taxon>Lindgomyces</taxon>
    </lineage>
</organism>
<proteinExistence type="predicted"/>
<comment type="caution">
    <text evidence="1">The sequence shown here is derived from an EMBL/GenBank/DDBJ whole genome shotgun (WGS) entry which is preliminary data.</text>
</comment>
<evidence type="ECO:0000313" key="1">
    <source>
        <dbReference type="EMBL" id="KAF2471961.1"/>
    </source>
</evidence>
<gene>
    <name evidence="1" type="ORF">BDR25DRAFT_16818</name>
</gene>
<dbReference type="Proteomes" id="UP000799755">
    <property type="component" value="Unassembled WGS sequence"/>
</dbReference>
<evidence type="ECO:0000313" key="2">
    <source>
        <dbReference type="Proteomes" id="UP000799755"/>
    </source>
</evidence>